<name>A0ACB8S681_9AGAM</name>
<protein>
    <submittedName>
        <fullName evidence="1">Uncharacterized protein</fullName>
    </submittedName>
</protein>
<evidence type="ECO:0000313" key="2">
    <source>
        <dbReference type="Proteomes" id="UP000814033"/>
    </source>
</evidence>
<dbReference type="EMBL" id="MU275852">
    <property type="protein sequence ID" value="KAI0051406.1"/>
    <property type="molecule type" value="Genomic_DNA"/>
</dbReference>
<reference evidence="1" key="2">
    <citation type="journal article" date="2022" name="New Phytol.">
        <title>Evolutionary transition to the ectomycorrhizal habit in the genomes of a hyperdiverse lineage of mushroom-forming fungi.</title>
        <authorList>
            <person name="Looney B."/>
            <person name="Miyauchi S."/>
            <person name="Morin E."/>
            <person name="Drula E."/>
            <person name="Courty P.E."/>
            <person name="Kohler A."/>
            <person name="Kuo A."/>
            <person name="LaButti K."/>
            <person name="Pangilinan J."/>
            <person name="Lipzen A."/>
            <person name="Riley R."/>
            <person name="Andreopoulos W."/>
            <person name="He G."/>
            <person name="Johnson J."/>
            <person name="Nolan M."/>
            <person name="Tritt A."/>
            <person name="Barry K.W."/>
            <person name="Grigoriev I.V."/>
            <person name="Nagy L.G."/>
            <person name="Hibbett D."/>
            <person name="Henrissat B."/>
            <person name="Matheny P.B."/>
            <person name="Labbe J."/>
            <person name="Martin F.M."/>
        </authorList>
    </citation>
    <scope>NUCLEOTIDE SEQUENCE</scope>
    <source>
        <strain evidence="1">FP105234-sp</strain>
    </source>
</reference>
<sequence>MTTILSELSGSYVSGVSRPFGWRRKQLQGIHDLIQENMDSLVDAATKDKRLVRADVLLELATVVDLVRKQLDEVIKASEDFSRAKAAENGIAAISNKRRKATDAKTPVGIALVNSHWAFPYSSSLGAMAAAYASGNVVALVPPSQPAISSLLSSKLKIFVDQLGYAIVNASETLKGSEQTDLPSVTALDVKGSGVVEPLRTIAPPRNPSAVYVNYTALGPRGEVKFTPRRLKIAKEIATRIVQSKLAFGGQAWHAPLVAFLDTEVYEEVTSQLVTAVKERGSATDAQYLEKQMGLKALVQGPLFILELDAKAASEVKLPSTNTPLLLLSKVTSPDTAIDRLQYLPRLPAFYLFSQEPFTAYVVQNVDSDLTVVNDIPLDAIGKQALDHA</sequence>
<evidence type="ECO:0000313" key="1">
    <source>
        <dbReference type="EMBL" id="KAI0051406.1"/>
    </source>
</evidence>
<organism evidence="1 2">
    <name type="scientific">Auriscalpium vulgare</name>
    <dbReference type="NCBI Taxonomy" id="40419"/>
    <lineage>
        <taxon>Eukaryota</taxon>
        <taxon>Fungi</taxon>
        <taxon>Dikarya</taxon>
        <taxon>Basidiomycota</taxon>
        <taxon>Agaricomycotina</taxon>
        <taxon>Agaricomycetes</taxon>
        <taxon>Russulales</taxon>
        <taxon>Auriscalpiaceae</taxon>
        <taxon>Auriscalpium</taxon>
    </lineage>
</organism>
<accession>A0ACB8S681</accession>
<dbReference type="Proteomes" id="UP000814033">
    <property type="component" value="Unassembled WGS sequence"/>
</dbReference>
<keyword evidence="2" id="KW-1185">Reference proteome</keyword>
<proteinExistence type="predicted"/>
<reference evidence="1" key="1">
    <citation type="submission" date="2021-02" db="EMBL/GenBank/DDBJ databases">
        <authorList>
            <consortium name="DOE Joint Genome Institute"/>
            <person name="Ahrendt S."/>
            <person name="Looney B.P."/>
            <person name="Miyauchi S."/>
            <person name="Morin E."/>
            <person name="Drula E."/>
            <person name="Courty P.E."/>
            <person name="Chicoki N."/>
            <person name="Fauchery L."/>
            <person name="Kohler A."/>
            <person name="Kuo A."/>
            <person name="Labutti K."/>
            <person name="Pangilinan J."/>
            <person name="Lipzen A."/>
            <person name="Riley R."/>
            <person name="Andreopoulos W."/>
            <person name="He G."/>
            <person name="Johnson J."/>
            <person name="Barry K.W."/>
            <person name="Grigoriev I.V."/>
            <person name="Nagy L."/>
            <person name="Hibbett D."/>
            <person name="Henrissat B."/>
            <person name="Matheny P.B."/>
            <person name="Labbe J."/>
            <person name="Martin F."/>
        </authorList>
    </citation>
    <scope>NUCLEOTIDE SEQUENCE</scope>
    <source>
        <strain evidence="1">FP105234-sp</strain>
    </source>
</reference>
<gene>
    <name evidence="1" type="ORF">FA95DRAFT_271768</name>
</gene>
<comment type="caution">
    <text evidence="1">The sequence shown here is derived from an EMBL/GenBank/DDBJ whole genome shotgun (WGS) entry which is preliminary data.</text>
</comment>